<reference evidence="6 7" key="1">
    <citation type="journal article" date="2014" name="Int. J. Syst. Evol. Microbiol.">
        <title>Phylogenomics and the dynamic genome evolution of the genus Streptococcus.</title>
        <authorList>
            <consortium name="The Broad Institute Genome Sequencing Platform"/>
            <person name="Richards V.P."/>
            <person name="Palmer S.R."/>
            <person name="Pavinski Bitar P.D."/>
            <person name="Qin X."/>
            <person name="Weinstock G.M."/>
            <person name="Highlander S.K."/>
            <person name="Town C.D."/>
            <person name="Burne R.A."/>
            <person name="Stanhope M.J."/>
        </authorList>
    </citation>
    <scope>NUCLEOTIDE SEQUENCE [LARGE SCALE GENOMIC DNA]</scope>
    <source>
        <strain evidence="6 7">CECT 5772</strain>
    </source>
</reference>
<protein>
    <submittedName>
        <fullName evidence="6">LysR family transcriptional regulator</fullName>
    </submittedName>
</protein>
<dbReference type="InterPro" id="IPR000847">
    <property type="entry name" value="LysR_HTH_N"/>
</dbReference>
<dbReference type="InterPro" id="IPR036390">
    <property type="entry name" value="WH_DNA-bd_sf"/>
</dbReference>
<dbReference type="Pfam" id="PF03466">
    <property type="entry name" value="LysR_substrate"/>
    <property type="match status" value="1"/>
</dbReference>
<dbReference type="CDD" id="cd05466">
    <property type="entry name" value="PBP2_LTTR_substrate"/>
    <property type="match status" value="1"/>
</dbReference>
<sequence>MNIQQLRYVVAIANNGTFREAASKLFVSQPSLSVSVKDLETELGFQIFRRTTTGTVLTSQGLLFYEKALEVVKCFDSLEKEFSQSALEPNEFSIASQHYDFLPALITAFAQKDGGHKVFRVFESTTMQILDEVAQGNSELGIIYLNAQNRQGLFQRMDKLALDYVELLSFTTHIYLSKSHPLAQRKALFLEDLQGLPAVRFTQEKEEYLYYSENFIDTSKSPHIYTVSDRATLNGILERTAAFATGSGFLDQQSVNGIKVIPLRDHMEHKMIYVKRRDKNLSAAALHFVTILQDYFEHRKEKQAIDNGT</sequence>
<evidence type="ECO:0000313" key="6">
    <source>
        <dbReference type="EMBL" id="KED03951.1"/>
    </source>
</evidence>
<dbReference type="RefSeq" id="WP_037580912.1">
    <property type="nucleotide sequence ID" value="NZ_AWEX01000074.1"/>
</dbReference>
<dbReference type="Pfam" id="PF00126">
    <property type="entry name" value="HTH_1"/>
    <property type="match status" value="1"/>
</dbReference>
<dbReference type="GO" id="GO:0003700">
    <property type="term" value="F:DNA-binding transcription factor activity"/>
    <property type="evidence" value="ECO:0007669"/>
    <property type="project" value="InterPro"/>
</dbReference>
<dbReference type="EMBL" id="AWEX01000074">
    <property type="protein sequence ID" value="KED03951.1"/>
    <property type="molecule type" value="Genomic_DNA"/>
</dbReference>
<evidence type="ECO:0000259" key="5">
    <source>
        <dbReference type="PROSITE" id="PS50931"/>
    </source>
</evidence>
<dbReference type="GO" id="GO:0003677">
    <property type="term" value="F:DNA binding"/>
    <property type="evidence" value="ECO:0007669"/>
    <property type="project" value="UniProtKB-KW"/>
</dbReference>
<gene>
    <name evidence="6" type="ORF">CECT5772_07504</name>
</gene>
<accession>A0A922NTU9</accession>
<dbReference type="FunFam" id="1.10.10.10:FF:000001">
    <property type="entry name" value="LysR family transcriptional regulator"/>
    <property type="match status" value="1"/>
</dbReference>
<dbReference type="PANTHER" id="PTHR30346">
    <property type="entry name" value="TRANSCRIPTIONAL DUAL REGULATOR HCAR-RELATED"/>
    <property type="match status" value="1"/>
</dbReference>
<evidence type="ECO:0000256" key="3">
    <source>
        <dbReference type="ARBA" id="ARBA00023125"/>
    </source>
</evidence>
<organism evidence="6 7">
    <name type="scientific">Streptococcus equi subsp. ruminatorum CECT 5772</name>
    <dbReference type="NCBI Taxonomy" id="1051981"/>
    <lineage>
        <taxon>Bacteria</taxon>
        <taxon>Bacillati</taxon>
        <taxon>Bacillota</taxon>
        <taxon>Bacilli</taxon>
        <taxon>Lactobacillales</taxon>
        <taxon>Streptococcaceae</taxon>
        <taxon>Streptococcus</taxon>
    </lineage>
</organism>
<dbReference type="PROSITE" id="PS50931">
    <property type="entry name" value="HTH_LYSR"/>
    <property type="match status" value="1"/>
</dbReference>
<dbReference type="AlphaFoldDB" id="A0A922NTU9"/>
<dbReference type="SUPFAM" id="SSF53850">
    <property type="entry name" value="Periplasmic binding protein-like II"/>
    <property type="match status" value="1"/>
</dbReference>
<feature type="domain" description="HTH lysR-type" evidence="5">
    <location>
        <begin position="1"/>
        <end position="58"/>
    </location>
</feature>
<dbReference type="Gene3D" id="1.10.10.10">
    <property type="entry name" value="Winged helix-like DNA-binding domain superfamily/Winged helix DNA-binding domain"/>
    <property type="match status" value="1"/>
</dbReference>
<name>A0A922NTU9_9STRE</name>
<evidence type="ECO:0000256" key="4">
    <source>
        <dbReference type="ARBA" id="ARBA00023163"/>
    </source>
</evidence>
<dbReference type="InterPro" id="IPR036388">
    <property type="entry name" value="WH-like_DNA-bd_sf"/>
</dbReference>
<evidence type="ECO:0000256" key="2">
    <source>
        <dbReference type="ARBA" id="ARBA00023015"/>
    </source>
</evidence>
<comment type="caution">
    <text evidence="6">The sequence shown here is derived from an EMBL/GenBank/DDBJ whole genome shotgun (WGS) entry which is preliminary data.</text>
</comment>
<evidence type="ECO:0000256" key="1">
    <source>
        <dbReference type="ARBA" id="ARBA00009437"/>
    </source>
</evidence>
<dbReference type="InterPro" id="IPR005119">
    <property type="entry name" value="LysR_subst-bd"/>
</dbReference>
<dbReference type="GO" id="GO:0032993">
    <property type="term" value="C:protein-DNA complex"/>
    <property type="evidence" value="ECO:0007669"/>
    <property type="project" value="TreeGrafter"/>
</dbReference>
<evidence type="ECO:0000313" key="7">
    <source>
        <dbReference type="Proteomes" id="UP000028704"/>
    </source>
</evidence>
<dbReference type="Proteomes" id="UP000028704">
    <property type="component" value="Unassembled WGS sequence"/>
</dbReference>
<dbReference type="Gene3D" id="3.40.190.290">
    <property type="match status" value="1"/>
</dbReference>
<dbReference type="PRINTS" id="PR00039">
    <property type="entry name" value="HTHLYSR"/>
</dbReference>
<comment type="similarity">
    <text evidence="1">Belongs to the LysR transcriptional regulatory family.</text>
</comment>
<keyword evidence="3" id="KW-0238">DNA-binding</keyword>
<dbReference type="PANTHER" id="PTHR30346:SF0">
    <property type="entry name" value="HCA OPERON TRANSCRIPTIONAL ACTIVATOR HCAR"/>
    <property type="match status" value="1"/>
</dbReference>
<dbReference type="SUPFAM" id="SSF46785">
    <property type="entry name" value="Winged helix' DNA-binding domain"/>
    <property type="match status" value="1"/>
</dbReference>
<keyword evidence="2" id="KW-0805">Transcription regulation</keyword>
<keyword evidence="4" id="KW-0804">Transcription</keyword>
<proteinExistence type="inferred from homology"/>